<dbReference type="InterPro" id="IPR002314">
    <property type="entry name" value="aa-tRNA-synt_IIb"/>
</dbReference>
<keyword evidence="5" id="KW-0067">ATP-binding</keyword>
<keyword evidence="7" id="KW-0030">Aminoacyl-tRNA synthetase</keyword>
<dbReference type="SUPFAM" id="SSF52954">
    <property type="entry name" value="Class II aaRS ABD-related"/>
    <property type="match status" value="1"/>
</dbReference>
<sequence>MRQSQLFYKTLKRAPKDEESINSQLLIRAGFIYKEMAGVWSFLPLGLRVLRKIEKIIREEMEKIGAQEILMSVLQPRFLWEETGRWSKEIGKVMYKTQEGKKETGLGPTHEEMITDIVRKSIKSWQDLPLYLYQIQNKFRKEPRAKSGLLRCREFGMKDLYSFHSSEEDFRKYYDTVKKAYFRIFKRCGLDSILTEASGAGFTKEITHEFQVLADGGEDRIIYCPKHHFSQNKEIAKLKTGDKCPICQGVLKEEKSIEAGNIFPLETKFSKQMSAFFTDRDGKKKLIVMGCYGLGVSRIIGVIVEVHHDQFGIIWPKEVAPFQIHLIPIELSSPRVGKDSEKLYRDLQKENLEILYDDRKNVFPGEKLVEADLIGLPIRIVISERTLKRDCVEVKERKKKEVKLVKRGHLLQFLKSNIKLNYV</sequence>
<protein>
    <recommendedName>
        <fullName evidence="2">Proline--tRNA ligase</fullName>
        <ecNumber evidence="1">6.1.1.15</ecNumber>
    </recommendedName>
    <alternativeName>
        <fullName evidence="8">Prolyl-tRNA synthetase</fullName>
    </alternativeName>
</protein>
<dbReference type="InterPro" id="IPR050062">
    <property type="entry name" value="Pro-tRNA_synthetase"/>
</dbReference>
<dbReference type="GO" id="GO:0005829">
    <property type="term" value="C:cytosol"/>
    <property type="evidence" value="ECO:0007669"/>
    <property type="project" value="TreeGrafter"/>
</dbReference>
<dbReference type="Gene3D" id="3.30.930.10">
    <property type="entry name" value="Bira Bifunctional Protein, Domain 2"/>
    <property type="match status" value="1"/>
</dbReference>
<evidence type="ECO:0000256" key="4">
    <source>
        <dbReference type="ARBA" id="ARBA00022741"/>
    </source>
</evidence>
<evidence type="ECO:0000256" key="9">
    <source>
        <dbReference type="ARBA" id="ARBA00047671"/>
    </source>
</evidence>
<dbReference type="EC" id="6.1.1.15" evidence="1"/>
<evidence type="ECO:0000259" key="10">
    <source>
        <dbReference type="PROSITE" id="PS50862"/>
    </source>
</evidence>
<name>A0A2M7R6B2_9BACT</name>
<dbReference type="InterPro" id="IPR006195">
    <property type="entry name" value="aa-tRNA-synth_II"/>
</dbReference>
<dbReference type="GO" id="GO:0005524">
    <property type="term" value="F:ATP binding"/>
    <property type="evidence" value="ECO:0007669"/>
    <property type="project" value="UniProtKB-KW"/>
</dbReference>
<evidence type="ECO:0000256" key="3">
    <source>
        <dbReference type="ARBA" id="ARBA00022598"/>
    </source>
</evidence>
<gene>
    <name evidence="11" type="ORF">COY73_02925</name>
</gene>
<dbReference type="Proteomes" id="UP000230767">
    <property type="component" value="Unassembled WGS sequence"/>
</dbReference>
<feature type="domain" description="Aminoacyl-transfer RNA synthetases class-II family profile" evidence="10">
    <location>
        <begin position="46"/>
        <end position="316"/>
    </location>
</feature>
<dbReference type="PANTHER" id="PTHR42753:SF2">
    <property type="entry name" value="PROLINE--TRNA LIGASE"/>
    <property type="match status" value="1"/>
</dbReference>
<dbReference type="InterPro" id="IPR002316">
    <property type="entry name" value="Pro-tRNA-ligase_IIa"/>
</dbReference>
<keyword evidence="6" id="KW-0648">Protein biosynthesis</keyword>
<reference evidence="12" key="1">
    <citation type="submission" date="2017-09" db="EMBL/GenBank/DDBJ databases">
        <title>Depth-based differentiation of microbial function through sediment-hosted aquifers and enrichment of novel symbionts in the deep terrestrial subsurface.</title>
        <authorList>
            <person name="Probst A.J."/>
            <person name="Ladd B."/>
            <person name="Jarett J.K."/>
            <person name="Geller-Mcgrath D.E."/>
            <person name="Sieber C.M.K."/>
            <person name="Emerson J.B."/>
            <person name="Anantharaman K."/>
            <person name="Thomas B.C."/>
            <person name="Malmstrom R."/>
            <person name="Stieglmeier M."/>
            <person name="Klingl A."/>
            <person name="Woyke T."/>
            <person name="Ryan C.M."/>
            <person name="Banfield J.F."/>
        </authorList>
    </citation>
    <scope>NUCLEOTIDE SEQUENCE [LARGE SCALE GENOMIC DNA]</scope>
</reference>
<keyword evidence="4" id="KW-0547">Nucleotide-binding</keyword>
<dbReference type="PRINTS" id="PR01046">
    <property type="entry name" value="TRNASYNTHPRO"/>
</dbReference>
<evidence type="ECO:0000256" key="1">
    <source>
        <dbReference type="ARBA" id="ARBA00012831"/>
    </source>
</evidence>
<dbReference type="EMBL" id="PFLW01000071">
    <property type="protein sequence ID" value="PIY88753.1"/>
    <property type="molecule type" value="Genomic_DNA"/>
</dbReference>
<dbReference type="InterPro" id="IPR033730">
    <property type="entry name" value="ProRS_core_prok"/>
</dbReference>
<evidence type="ECO:0000256" key="7">
    <source>
        <dbReference type="ARBA" id="ARBA00023146"/>
    </source>
</evidence>
<dbReference type="AlphaFoldDB" id="A0A2M7R6B2"/>
<proteinExistence type="predicted"/>
<evidence type="ECO:0000313" key="11">
    <source>
        <dbReference type="EMBL" id="PIY88753.1"/>
    </source>
</evidence>
<dbReference type="SUPFAM" id="SSF55681">
    <property type="entry name" value="Class II aaRS and biotin synthetases"/>
    <property type="match status" value="1"/>
</dbReference>
<dbReference type="GO" id="GO:0006433">
    <property type="term" value="P:prolyl-tRNA aminoacylation"/>
    <property type="evidence" value="ECO:0007669"/>
    <property type="project" value="InterPro"/>
</dbReference>
<dbReference type="InterPro" id="IPR004154">
    <property type="entry name" value="Anticodon-bd"/>
</dbReference>
<dbReference type="Pfam" id="PF00587">
    <property type="entry name" value="tRNA-synt_2b"/>
    <property type="match status" value="1"/>
</dbReference>
<evidence type="ECO:0000256" key="5">
    <source>
        <dbReference type="ARBA" id="ARBA00022840"/>
    </source>
</evidence>
<dbReference type="Pfam" id="PF03129">
    <property type="entry name" value="HGTP_anticodon"/>
    <property type="match status" value="1"/>
</dbReference>
<comment type="caution">
    <text evidence="11">The sequence shown here is derived from an EMBL/GenBank/DDBJ whole genome shotgun (WGS) entry which is preliminary data.</text>
</comment>
<evidence type="ECO:0000256" key="2">
    <source>
        <dbReference type="ARBA" id="ARBA00019110"/>
    </source>
</evidence>
<dbReference type="Gene3D" id="3.40.50.800">
    <property type="entry name" value="Anticodon-binding domain"/>
    <property type="match status" value="1"/>
</dbReference>
<keyword evidence="3" id="KW-0436">Ligase</keyword>
<evidence type="ECO:0000256" key="6">
    <source>
        <dbReference type="ARBA" id="ARBA00022917"/>
    </source>
</evidence>
<dbReference type="InterPro" id="IPR036621">
    <property type="entry name" value="Anticodon-bd_dom_sf"/>
</dbReference>
<evidence type="ECO:0000313" key="12">
    <source>
        <dbReference type="Proteomes" id="UP000230767"/>
    </source>
</evidence>
<evidence type="ECO:0000256" key="8">
    <source>
        <dbReference type="ARBA" id="ARBA00029731"/>
    </source>
</evidence>
<accession>A0A2M7R6B2</accession>
<dbReference type="PROSITE" id="PS50862">
    <property type="entry name" value="AA_TRNA_LIGASE_II"/>
    <property type="match status" value="1"/>
</dbReference>
<dbReference type="PANTHER" id="PTHR42753">
    <property type="entry name" value="MITOCHONDRIAL RIBOSOME PROTEIN L39/PROLYL-TRNA LIGASE FAMILY MEMBER"/>
    <property type="match status" value="1"/>
</dbReference>
<comment type="catalytic activity">
    <reaction evidence="9">
        <text>tRNA(Pro) + L-proline + ATP = L-prolyl-tRNA(Pro) + AMP + diphosphate</text>
        <dbReference type="Rhea" id="RHEA:14305"/>
        <dbReference type="Rhea" id="RHEA-COMP:9700"/>
        <dbReference type="Rhea" id="RHEA-COMP:9702"/>
        <dbReference type="ChEBI" id="CHEBI:30616"/>
        <dbReference type="ChEBI" id="CHEBI:33019"/>
        <dbReference type="ChEBI" id="CHEBI:60039"/>
        <dbReference type="ChEBI" id="CHEBI:78442"/>
        <dbReference type="ChEBI" id="CHEBI:78532"/>
        <dbReference type="ChEBI" id="CHEBI:456215"/>
        <dbReference type="EC" id="6.1.1.15"/>
    </reaction>
</comment>
<dbReference type="CDD" id="cd00779">
    <property type="entry name" value="ProRS_core_prok"/>
    <property type="match status" value="1"/>
</dbReference>
<organism evidence="11 12">
    <name type="scientific">Candidatus Nealsonbacteria bacterium CG_4_10_14_0_8_um_filter_37_14</name>
    <dbReference type="NCBI Taxonomy" id="1974684"/>
    <lineage>
        <taxon>Bacteria</taxon>
        <taxon>Candidatus Nealsoniibacteriota</taxon>
    </lineage>
</organism>
<dbReference type="GO" id="GO:0004827">
    <property type="term" value="F:proline-tRNA ligase activity"/>
    <property type="evidence" value="ECO:0007669"/>
    <property type="project" value="UniProtKB-EC"/>
</dbReference>
<dbReference type="InterPro" id="IPR045864">
    <property type="entry name" value="aa-tRNA-synth_II/BPL/LPL"/>
</dbReference>